<sequence length="102" mass="11579">MALYEITVIDAPWQRLETYLSDTQVALELFYNTFLNRWSLTFEVAGTVVLRGRRMVPGTDLLAGYDLGLGRLFLVNWAQDGSEPGRDELPSGQYRLIHDDGL</sequence>
<evidence type="ECO:0000313" key="3">
    <source>
        <dbReference type="Proteomes" id="UP000305267"/>
    </source>
</evidence>
<evidence type="ECO:0000259" key="1">
    <source>
        <dbReference type="Pfam" id="PF22479"/>
    </source>
</evidence>
<feature type="domain" description="Cyanophage baseplate Pam3 plug gp18" evidence="1">
    <location>
        <begin position="4"/>
        <end position="100"/>
    </location>
</feature>
<dbReference type="EMBL" id="VDDA01000002">
    <property type="protein sequence ID" value="TNC14925.1"/>
    <property type="molecule type" value="Genomic_DNA"/>
</dbReference>
<dbReference type="OrthoDB" id="8421365at2"/>
<proteinExistence type="predicted"/>
<dbReference type="Pfam" id="PF22479">
    <property type="entry name" value="Pam3_gp18"/>
    <property type="match status" value="1"/>
</dbReference>
<dbReference type="AlphaFoldDB" id="A0A5C4LLU2"/>
<name>A0A5C4LLU2_9HYPH</name>
<protein>
    <recommendedName>
        <fullName evidence="1">Cyanophage baseplate Pam3 plug gp18 domain-containing protein</fullName>
    </recommendedName>
</protein>
<organism evidence="2 3">
    <name type="scientific">Methylobacterium terricola</name>
    <dbReference type="NCBI Taxonomy" id="2583531"/>
    <lineage>
        <taxon>Bacteria</taxon>
        <taxon>Pseudomonadati</taxon>
        <taxon>Pseudomonadota</taxon>
        <taxon>Alphaproteobacteria</taxon>
        <taxon>Hyphomicrobiales</taxon>
        <taxon>Methylobacteriaceae</taxon>
        <taxon>Methylobacterium</taxon>
    </lineage>
</organism>
<accession>A0A5C4LLU2</accession>
<evidence type="ECO:0000313" key="2">
    <source>
        <dbReference type="EMBL" id="TNC14925.1"/>
    </source>
</evidence>
<dbReference type="InterPro" id="IPR054252">
    <property type="entry name" value="Pam3_gp18"/>
</dbReference>
<gene>
    <name evidence="2" type="ORF">FF100_04945</name>
</gene>
<reference evidence="2 3" key="1">
    <citation type="submission" date="2019-06" db="EMBL/GenBank/DDBJ databases">
        <title>Genome of Methylobacterium sp. 17Sr1-39.</title>
        <authorList>
            <person name="Seo T."/>
        </authorList>
    </citation>
    <scope>NUCLEOTIDE SEQUENCE [LARGE SCALE GENOMIC DNA]</scope>
    <source>
        <strain evidence="2 3">17Sr1-39</strain>
    </source>
</reference>
<keyword evidence="3" id="KW-1185">Reference proteome</keyword>
<dbReference type="Proteomes" id="UP000305267">
    <property type="component" value="Unassembled WGS sequence"/>
</dbReference>
<comment type="caution">
    <text evidence="2">The sequence shown here is derived from an EMBL/GenBank/DDBJ whole genome shotgun (WGS) entry which is preliminary data.</text>
</comment>
<dbReference type="RefSeq" id="WP_139034466.1">
    <property type="nucleotide sequence ID" value="NZ_VDDA01000002.1"/>
</dbReference>